<accession>A0A1V4J0J1</accession>
<dbReference type="EMBL" id="MZGT01000005">
    <property type="protein sequence ID" value="OPJ65673.1"/>
    <property type="molecule type" value="Genomic_DNA"/>
</dbReference>
<proteinExistence type="predicted"/>
<dbReference type="STRING" id="225345.CLCHR_04480"/>
<dbReference type="AlphaFoldDB" id="A0A1V4J0J1"/>
<sequence>MLSKQEFINQSLELNLFFLRIMKEHSIFIEAAIPQKNKDLVSQADAFKNEFSILLTRAISLADGIIPSRVLSSNEIVTKYTLDAERATQFSTGIFIDTNITSMENSLSYDSGDNDVSTFTDNVYMLNHQAITATNLIIRFKTKFKNDVLTCKVFTTLYPSLINHVLSEAIIFMELLTRLQKGIKIDMKKDLLALENFWDDKMYEHGFTIRGMLDPTEKELFIMAHNFGKEFETLRKEASQVNSESDLSNLTEITLNKTIKFRDFKTQATEGLLTCKIRSIILPLLADHVLRESNYYINLLSSYDDH</sequence>
<reference evidence="1 2" key="1">
    <citation type="submission" date="2017-03" db="EMBL/GenBank/DDBJ databases">
        <title>Genome sequence of Clostridium chromiireducens DSM 23318.</title>
        <authorList>
            <person name="Poehlein A."/>
            <person name="Daniel R."/>
        </authorList>
    </citation>
    <scope>NUCLEOTIDE SEQUENCE [LARGE SCALE GENOMIC DNA]</scope>
    <source>
        <strain evidence="1 2">DSM 23318</strain>
    </source>
</reference>
<dbReference type="InterPro" id="IPR021328">
    <property type="entry name" value="CotB-like"/>
</dbReference>
<gene>
    <name evidence="1" type="ORF">CLCHR_04480</name>
</gene>
<evidence type="ECO:0008006" key="3">
    <source>
        <dbReference type="Google" id="ProtNLM"/>
    </source>
</evidence>
<comment type="caution">
    <text evidence="1">The sequence shown here is derived from an EMBL/GenBank/DDBJ whole genome shotgun (WGS) entry which is preliminary data.</text>
</comment>
<name>A0A1V4J0J1_9CLOT</name>
<evidence type="ECO:0000313" key="2">
    <source>
        <dbReference type="Proteomes" id="UP000191056"/>
    </source>
</evidence>
<dbReference type="RefSeq" id="WP_079438056.1">
    <property type="nucleotide sequence ID" value="NZ_MZGT01000005.1"/>
</dbReference>
<dbReference type="Pfam" id="PF11155">
    <property type="entry name" value="DUF2935"/>
    <property type="match status" value="2"/>
</dbReference>
<dbReference type="Proteomes" id="UP000191056">
    <property type="component" value="Unassembled WGS sequence"/>
</dbReference>
<dbReference type="Gene3D" id="1.20.1260.120">
    <property type="entry name" value="Protein of unknown function DUF2935"/>
    <property type="match status" value="1"/>
</dbReference>
<evidence type="ECO:0000313" key="1">
    <source>
        <dbReference type="EMBL" id="OPJ65673.1"/>
    </source>
</evidence>
<organism evidence="1 2">
    <name type="scientific">Clostridium chromiireducens</name>
    <dbReference type="NCBI Taxonomy" id="225345"/>
    <lineage>
        <taxon>Bacteria</taxon>
        <taxon>Bacillati</taxon>
        <taxon>Bacillota</taxon>
        <taxon>Clostridia</taxon>
        <taxon>Eubacteriales</taxon>
        <taxon>Clostridiaceae</taxon>
        <taxon>Clostridium</taxon>
    </lineage>
</organism>
<dbReference type="OrthoDB" id="1633927at2"/>
<dbReference type="SUPFAM" id="SSF158430">
    <property type="entry name" value="Bacillus cereus metalloprotein-like"/>
    <property type="match status" value="2"/>
</dbReference>
<keyword evidence="2" id="KW-1185">Reference proteome</keyword>
<protein>
    <recommendedName>
        <fullName evidence="3">DUF2935 domain-containing protein</fullName>
    </recommendedName>
</protein>